<dbReference type="InterPro" id="IPR013785">
    <property type="entry name" value="Aldolase_TIM"/>
</dbReference>
<feature type="domain" description="Radical SAM core" evidence="7">
    <location>
        <begin position="44"/>
        <end position="258"/>
    </location>
</feature>
<dbReference type="STRING" id="1390249.BHU72_05270"/>
<keyword evidence="5" id="KW-0408">Iron</keyword>
<dbReference type="SUPFAM" id="SSF102114">
    <property type="entry name" value="Radical SAM enzymes"/>
    <property type="match status" value="1"/>
</dbReference>
<dbReference type="SFLD" id="SFLDG01387">
    <property type="entry name" value="BtrN-like_SPASM_domain_contain"/>
    <property type="match status" value="1"/>
</dbReference>
<dbReference type="InterPro" id="IPR050377">
    <property type="entry name" value="Radical_SAM_PqqE_MftC-like"/>
</dbReference>
<dbReference type="GO" id="GO:0003824">
    <property type="term" value="F:catalytic activity"/>
    <property type="evidence" value="ECO:0007669"/>
    <property type="project" value="InterPro"/>
</dbReference>
<comment type="cofactor">
    <cofactor evidence="1">
        <name>[4Fe-4S] cluster</name>
        <dbReference type="ChEBI" id="CHEBI:49883"/>
    </cofactor>
</comment>
<dbReference type="Pfam" id="PF04055">
    <property type="entry name" value="Radical_SAM"/>
    <property type="match status" value="1"/>
</dbReference>
<dbReference type="Gene3D" id="3.20.20.70">
    <property type="entry name" value="Aldolase class I"/>
    <property type="match status" value="1"/>
</dbReference>
<proteinExistence type="predicted"/>
<name>A0A1E5L5S4_9FIRM</name>
<dbReference type="GO" id="GO:0046872">
    <property type="term" value="F:metal ion binding"/>
    <property type="evidence" value="ECO:0007669"/>
    <property type="project" value="UniProtKB-KW"/>
</dbReference>
<dbReference type="RefSeq" id="WP_069702324.1">
    <property type="nucleotide sequence ID" value="NZ_MJAT01000022.1"/>
</dbReference>
<dbReference type="CDD" id="cd21109">
    <property type="entry name" value="SPASM"/>
    <property type="match status" value="1"/>
</dbReference>
<dbReference type="SFLD" id="SFLDS00029">
    <property type="entry name" value="Radical_SAM"/>
    <property type="match status" value="1"/>
</dbReference>
<keyword evidence="9" id="KW-1185">Reference proteome</keyword>
<dbReference type="PROSITE" id="PS51918">
    <property type="entry name" value="RADICAL_SAM"/>
    <property type="match status" value="1"/>
</dbReference>
<evidence type="ECO:0000256" key="5">
    <source>
        <dbReference type="ARBA" id="ARBA00023004"/>
    </source>
</evidence>
<evidence type="ECO:0000256" key="2">
    <source>
        <dbReference type="ARBA" id="ARBA00022485"/>
    </source>
</evidence>
<dbReference type="InterPro" id="IPR023885">
    <property type="entry name" value="4Fe4S-binding_SPASM_dom"/>
</dbReference>
<dbReference type="InterPro" id="IPR034391">
    <property type="entry name" value="AdoMet-like_SPASM_containing"/>
</dbReference>
<keyword evidence="3" id="KW-0949">S-adenosyl-L-methionine</keyword>
<dbReference type="SFLD" id="SFLDG01067">
    <property type="entry name" value="SPASM/twitch_domain_containing"/>
    <property type="match status" value="1"/>
</dbReference>
<accession>A0A1E5L5S4</accession>
<dbReference type="Proteomes" id="UP000095255">
    <property type="component" value="Unassembled WGS sequence"/>
</dbReference>
<dbReference type="EMBL" id="MJAT01000022">
    <property type="protein sequence ID" value="OEH85497.1"/>
    <property type="molecule type" value="Genomic_DNA"/>
</dbReference>
<dbReference type="PANTHER" id="PTHR11228:SF34">
    <property type="entry name" value="TUNGSTEN-CONTAINING ALDEHYDE FERREDOXIN OXIDOREDUCTASE COFACTOR MODIFYING PROTEIN"/>
    <property type="match status" value="1"/>
</dbReference>
<dbReference type="InterPro" id="IPR007197">
    <property type="entry name" value="rSAM"/>
</dbReference>
<evidence type="ECO:0000313" key="9">
    <source>
        <dbReference type="Proteomes" id="UP000095255"/>
    </source>
</evidence>
<comment type="caution">
    <text evidence="8">The sequence shown here is derived from an EMBL/GenBank/DDBJ whole genome shotgun (WGS) entry which is preliminary data.</text>
</comment>
<dbReference type="PANTHER" id="PTHR11228">
    <property type="entry name" value="RADICAL SAM DOMAIN PROTEIN"/>
    <property type="match status" value="1"/>
</dbReference>
<keyword evidence="4" id="KW-0479">Metal-binding</keyword>
<evidence type="ECO:0000259" key="7">
    <source>
        <dbReference type="PROSITE" id="PS51918"/>
    </source>
</evidence>
<dbReference type="Pfam" id="PF13186">
    <property type="entry name" value="SPASM"/>
    <property type="match status" value="1"/>
</dbReference>
<organism evidence="8 9">
    <name type="scientific">Desulfuribacillus stibiiarsenatis</name>
    <dbReference type="NCBI Taxonomy" id="1390249"/>
    <lineage>
        <taxon>Bacteria</taxon>
        <taxon>Bacillati</taxon>
        <taxon>Bacillota</taxon>
        <taxon>Desulfuribacillia</taxon>
        <taxon>Desulfuribacillales</taxon>
        <taxon>Desulfuribacillaceae</taxon>
        <taxon>Desulfuribacillus</taxon>
    </lineage>
</organism>
<dbReference type="OrthoDB" id="9805809at2"/>
<dbReference type="InterPro" id="IPR058240">
    <property type="entry name" value="rSAM_sf"/>
</dbReference>
<keyword evidence="6" id="KW-0411">Iron-sulfur</keyword>
<keyword evidence="2" id="KW-0004">4Fe-4S</keyword>
<protein>
    <recommendedName>
        <fullName evidence="7">Radical SAM core domain-containing protein</fullName>
    </recommendedName>
</protein>
<dbReference type="GO" id="GO:0051536">
    <property type="term" value="F:iron-sulfur cluster binding"/>
    <property type="evidence" value="ECO:0007669"/>
    <property type="project" value="UniProtKB-KW"/>
</dbReference>
<evidence type="ECO:0000256" key="6">
    <source>
        <dbReference type="ARBA" id="ARBA00023014"/>
    </source>
</evidence>
<evidence type="ECO:0000256" key="1">
    <source>
        <dbReference type="ARBA" id="ARBA00001966"/>
    </source>
</evidence>
<evidence type="ECO:0000313" key="8">
    <source>
        <dbReference type="EMBL" id="OEH85497.1"/>
    </source>
</evidence>
<gene>
    <name evidence="8" type="ORF">BHU72_05270</name>
</gene>
<sequence length="326" mass="37513">MSTNIKPNANFHSLSNTSVHDNMSPKYLEYRRKWIDNPKQMILEKFPLHLDIESTNLCNLRCTFCDKQSNIEKDGFGRMDFGLYKNIIDEAKQFGLYSIKLSYRGEPLLHPKIFDMITYAKESGVIDIYFNTNGMPLSDYTIDRLIDSGINRISVSVEGTDPIAFEEARVGASFDKIKENLVKLLAKRKERNSEYPKIRIQTVLLPGIDMEEYKTYWESFGDEVAAIDYKDENQVKPGKVAKDWACPQLWQRMTIGWDGTIFMCNNDDHNRIKLGNVANQTIYGNWNGTTMNEIRDKHKNGLSHCVHACNECPWRTAQLTKLGGTI</sequence>
<evidence type="ECO:0000256" key="4">
    <source>
        <dbReference type="ARBA" id="ARBA00022723"/>
    </source>
</evidence>
<dbReference type="CDD" id="cd01335">
    <property type="entry name" value="Radical_SAM"/>
    <property type="match status" value="1"/>
</dbReference>
<evidence type="ECO:0000256" key="3">
    <source>
        <dbReference type="ARBA" id="ARBA00022691"/>
    </source>
</evidence>
<dbReference type="AlphaFoldDB" id="A0A1E5L5S4"/>
<reference evidence="8 9" key="1">
    <citation type="submission" date="2016-09" db="EMBL/GenBank/DDBJ databases">
        <title>Desulfuribacillus arsenicus sp. nov., an obligately anaerobic, dissimilatory arsenic- and antimonate-reducing bacterium isolated from anoxic sediments.</title>
        <authorList>
            <person name="Abin C.A."/>
            <person name="Hollibaugh J.T."/>
        </authorList>
    </citation>
    <scope>NUCLEOTIDE SEQUENCE [LARGE SCALE GENOMIC DNA]</scope>
    <source>
        <strain evidence="8 9">MLFW-2</strain>
    </source>
</reference>